<organism evidence="4 5">
    <name type="scientific">Ridgeia piscesae</name>
    <name type="common">Tubeworm</name>
    <dbReference type="NCBI Taxonomy" id="27915"/>
    <lineage>
        <taxon>Eukaryota</taxon>
        <taxon>Metazoa</taxon>
        <taxon>Spiralia</taxon>
        <taxon>Lophotrochozoa</taxon>
        <taxon>Annelida</taxon>
        <taxon>Polychaeta</taxon>
        <taxon>Sedentaria</taxon>
        <taxon>Canalipalpata</taxon>
        <taxon>Sabellida</taxon>
        <taxon>Siboglinidae</taxon>
        <taxon>Ridgeia</taxon>
    </lineage>
</organism>
<dbReference type="GO" id="GO:0036373">
    <property type="term" value="F:L-fucose mutarotase activity"/>
    <property type="evidence" value="ECO:0007669"/>
    <property type="project" value="UniProtKB-EC"/>
</dbReference>
<gene>
    <name evidence="4" type="ORF">NP493_58g05015</name>
</gene>
<dbReference type="Proteomes" id="UP001209878">
    <property type="component" value="Unassembled WGS sequence"/>
</dbReference>
<dbReference type="InterPro" id="IPR007721">
    <property type="entry name" value="RbsD_FucU"/>
</dbReference>
<keyword evidence="1" id="KW-0413">Isomerase</keyword>
<name>A0AAD9PAP2_RIDPI</name>
<accession>A0AAD9PAP2</accession>
<comment type="caution">
    <text evidence="4">The sequence shown here is derived from an EMBL/GenBank/DDBJ whole genome shotgun (WGS) entry which is preliminary data.</text>
</comment>
<dbReference type="Pfam" id="PF05025">
    <property type="entry name" value="RbsD_FucU"/>
    <property type="match status" value="1"/>
</dbReference>
<dbReference type="PANTHER" id="PTHR31690:SF4">
    <property type="entry name" value="FUCOSE MUTAROTASE"/>
    <property type="match status" value="1"/>
</dbReference>
<sequence length="148" mass="17051">MPSRRSVVPNEVSNEHRRQIRSHSMLADVHFPTTSICRCGPREIRADGHDIPRLLEAILRLFPLDSYDTPVMLMDRVEADKARDLKVTVWKKYEEIAAKAEGKEVSVKYLERFDFYERAKKAFAVVHTGETAQYGNIIIKKGVVLHED</sequence>
<dbReference type="PANTHER" id="PTHR31690">
    <property type="entry name" value="FUCOSE MUTAROTASE"/>
    <property type="match status" value="1"/>
</dbReference>
<dbReference type="GO" id="GO:0042806">
    <property type="term" value="F:fucose binding"/>
    <property type="evidence" value="ECO:0007669"/>
    <property type="project" value="TreeGrafter"/>
</dbReference>
<evidence type="ECO:0000313" key="5">
    <source>
        <dbReference type="Proteomes" id="UP001209878"/>
    </source>
</evidence>
<proteinExistence type="predicted"/>
<dbReference type="Gene3D" id="3.40.1650.10">
    <property type="entry name" value="RbsD-like domain"/>
    <property type="match status" value="1"/>
</dbReference>
<reference evidence="4" key="1">
    <citation type="journal article" date="2023" name="Mol. Biol. Evol.">
        <title>Third-Generation Sequencing Reveals the Adaptive Role of the Epigenome in Three Deep-Sea Polychaetes.</title>
        <authorList>
            <person name="Perez M."/>
            <person name="Aroh O."/>
            <person name="Sun Y."/>
            <person name="Lan Y."/>
            <person name="Juniper S.K."/>
            <person name="Young C.R."/>
            <person name="Angers B."/>
            <person name="Qian P.Y."/>
        </authorList>
    </citation>
    <scope>NUCLEOTIDE SEQUENCE</scope>
    <source>
        <strain evidence="4">R07B-5</strain>
    </source>
</reference>
<dbReference type="GO" id="GO:0006004">
    <property type="term" value="P:fucose metabolic process"/>
    <property type="evidence" value="ECO:0007669"/>
    <property type="project" value="TreeGrafter"/>
</dbReference>
<dbReference type="InterPro" id="IPR023750">
    <property type="entry name" value="RbsD-like_sf"/>
</dbReference>
<keyword evidence="5" id="KW-1185">Reference proteome</keyword>
<evidence type="ECO:0000256" key="1">
    <source>
        <dbReference type="ARBA" id="ARBA00023235"/>
    </source>
</evidence>
<dbReference type="AlphaFoldDB" id="A0AAD9PAP2"/>
<evidence type="ECO:0000256" key="2">
    <source>
        <dbReference type="ARBA" id="ARBA00036324"/>
    </source>
</evidence>
<evidence type="ECO:0000256" key="3">
    <source>
        <dbReference type="ARBA" id="ARBA00038859"/>
    </source>
</evidence>
<protein>
    <recommendedName>
        <fullName evidence="3">L-fucose mutarotase</fullName>
        <ecNumber evidence="3">5.1.3.29</ecNumber>
    </recommendedName>
</protein>
<comment type="catalytic activity">
    <reaction evidence="2">
        <text>alpha-L-fucose = beta-L-fucose</text>
        <dbReference type="Rhea" id="RHEA:25580"/>
        <dbReference type="ChEBI" id="CHEBI:42548"/>
        <dbReference type="ChEBI" id="CHEBI:42589"/>
        <dbReference type="EC" id="5.1.3.29"/>
    </reaction>
</comment>
<dbReference type="EMBL" id="JAODUO010000058">
    <property type="protein sequence ID" value="KAK2191160.1"/>
    <property type="molecule type" value="Genomic_DNA"/>
</dbReference>
<evidence type="ECO:0000313" key="4">
    <source>
        <dbReference type="EMBL" id="KAK2191160.1"/>
    </source>
</evidence>
<dbReference type="SUPFAM" id="SSF102546">
    <property type="entry name" value="RbsD-like"/>
    <property type="match status" value="1"/>
</dbReference>
<dbReference type="InterPro" id="IPR050443">
    <property type="entry name" value="RbsD/FucU_mutarotase"/>
</dbReference>
<dbReference type="EC" id="5.1.3.29" evidence="3"/>